<accession>A0A8E1VU90</accession>
<reference evidence="2 3" key="1">
    <citation type="submission" date="2020-08" db="EMBL/GenBank/DDBJ databases">
        <title>Amycolatopsis echigonensis JCM 21831.</title>
        <authorList>
            <person name="Tedsree N."/>
            <person name="Kuncharoen N."/>
            <person name="Likhitwitayawuid K."/>
            <person name="Tanasupawat S."/>
        </authorList>
    </citation>
    <scope>NUCLEOTIDE SEQUENCE [LARGE SCALE GENOMIC DNA]</scope>
    <source>
        <strain evidence="2 3">JCM 21831</strain>
    </source>
</reference>
<comment type="caution">
    <text evidence="2">The sequence shown here is derived from an EMBL/GenBank/DDBJ whole genome shotgun (WGS) entry which is preliminary data.</text>
</comment>
<proteinExistence type="predicted"/>
<gene>
    <name evidence="2" type="ORF">H5411_04355</name>
</gene>
<evidence type="ECO:0000313" key="3">
    <source>
        <dbReference type="Proteomes" id="UP000550260"/>
    </source>
</evidence>
<dbReference type="AlphaFoldDB" id="A0A8E1VU90"/>
<dbReference type="Proteomes" id="UP000550260">
    <property type="component" value="Unassembled WGS sequence"/>
</dbReference>
<dbReference type="EMBL" id="JACJHR010000004">
    <property type="protein sequence ID" value="MBB2498370.1"/>
    <property type="molecule type" value="Genomic_DNA"/>
</dbReference>
<dbReference type="RefSeq" id="WP_134667151.1">
    <property type="nucleotide sequence ID" value="NZ_JACJHR010000004.1"/>
</dbReference>
<protein>
    <submittedName>
        <fullName evidence="2">Uncharacterized protein</fullName>
    </submittedName>
</protein>
<organism evidence="2 3">
    <name type="scientific">Amycolatopsis echigonensis</name>
    <dbReference type="NCBI Taxonomy" id="2576905"/>
    <lineage>
        <taxon>Bacteria</taxon>
        <taxon>Bacillati</taxon>
        <taxon>Actinomycetota</taxon>
        <taxon>Actinomycetes</taxon>
        <taxon>Pseudonocardiales</taxon>
        <taxon>Pseudonocardiaceae</taxon>
        <taxon>Amycolatopsis</taxon>
    </lineage>
</organism>
<evidence type="ECO:0000313" key="2">
    <source>
        <dbReference type="EMBL" id="MBB2498370.1"/>
    </source>
</evidence>
<feature type="region of interest" description="Disordered" evidence="1">
    <location>
        <begin position="16"/>
        <end position="49"/>
    </location>
</feature>
<name>A0A8E1VU90_9PSEU</name>
<sequence length="69" mass="7419">MRHPRVLRDGPDFRAVERAVPGKPGGIAVPRDEFARPTGRSATGGRRRVHHEVATVTHSSCPGSVPAEL</sequence>
<evidence type="ECO:0000256" key="1">
    <source>
        <dbReference type="SAM" id="MobiDB-lite"/>
    </source>
</evidence>